<dbReference type="Proteomes" id="UP001153269">
    <property type="component" value="Unassembled WGS sequence"/>
</dbReference>
<comment type="caution">
    <text evidence="1">The sequence shown here is derived from an EMBL/GenBank/DDBJ whole genome shotgun (WGS) entry which is preliminary data.</text>
</comment>
<sequence length="104" mass="11243">MLREVDWWSVFCPITAQSSRGSAASPQLNKASLFPHSRSELGVSPVVRPLTPAHPDALTGDRLAFDDLKRLRRVAVRGRAPAAGGEQSVESGISFLSDSKRLSD</sequence>
<proteinExistence type="predicted"/>
<evidence type="ECO:0000313" key="1">
    <source>
        <dbReference type="EMBL" id="CAB1431809.1"/>
    </source>
</evidence>
<evidence type="ECO:0000313" key="2">
    <source>
        <dbReference type="Proteomes" id="UP001153269"/>
    </source>
</evidence>
<accession>A0A9N7YPH7</accession>
<dbReference type="EMBL" id="CADEAL010001375">
    <property type="protein sequence ID" value="CAB1431809.1"/>
    <property type="molecule type" value="Genomic_DNA"/>
</dbReference>
<gene>
    <name evidence="1" type="ORF">PLEPLA_LOCUS19866</name>
</gene>
<keyword evidence="2" id="KW-1185">Reference proteome</keyword>
<reference evidence="1" key="1">
    <citation type="submission" date="2020-03" db="EMBL/GenBank/DDBJ databases">
        <authorList>
            <person name="Weist P."/>
        </authorList>
    </citation>
    <scope>NUCLEOTIDE SEQUENCE</scope>
</reference>
<name>A0A9N7YPH7_PLEPL</name>
<organism evidence="1 2">
    <name type="scientific">Pleuronectes platessa</name>
    <name type="common">European plaice</name>
    <dbReference type="NCBI Taxonomy" id="8262"/>
    <lineage>
        <taxon>Eukaryota</taxon>
        <taxon>Metazoa</taxon>
        <taxon>Chordata</taxon>
        <taxon>Craniata</taxon>
        <taxon>Vertebrata</taxon>
        <taxon>Euteleostomi</taxon>
        <taxon>Actinopterygii</taxon>
        <taxon>Neopterygii</taxon>
        <taxon>Teleostei</taxon>
        <taxon>Neoteleostei</taxon>
        <taxon>Acanthomorphata</taxon>
        <taxon>Carangaria</taxon>
        <taxon>Pleuronectiformes</taxon>
        <taxon>Pleuronectoidei</taxon>
        <taxon>Pleuronectidae</taxon>
        <taxon>Pleuronectes</taxon>
    </lineage>
</organism>
<dbReference type="AlphaFoldDB" id="A0A9N7YPH7"/>
<protein>
    <submittedName>
        <fullName evidence="1">Uncharacterized protein</fullName>
    </submittedName>
</protein>